<dbReference type="AlphaFoldDB" id="A0A4Y7XFC5"/>
<comment type="caution">
    <text evidence="1">The sequence shown here is derived from an EMBL/GenBank/DDBJ whole genome shotgun (WGS) entry which is preliminary data.</text>
</comment>
<keyword evidence="2" id="KW-1185">Reference proteome</keyword>
<dbReference type="STRING" id="1120977.GCA_000619845_01362"/>
<dbReference type="OrthoDB" id="6717518at2"/>
<dbReference type="EMBL" id="SNTY01000008">
    <property type="protein sequence ID" value="TEU30475.1"/>
    <property type="molecule type" value="Genomic_DNA"/>
</dbReference>
<name>A0A4Y7XFC5_9GAMM</name>
<gene>
    <name evidence="1" type="ORF">E2B99_02095</name>
</gene>
<accession>A0A4Y7XFC5</accession>
<sequence length="115" mass="12304">MQYTVNGTNFSWNYQISTNGYSWVIENPNGGFGGNYNLKVTTSVNGFGTTVDIKGVPKPANQQEFCGDADIKEQLPAGYVLNSCSFSGNTGNIAATVSANGFSVSYSVKYEYTPA</sequence>
<evidence type="ECO:0000313" key="1">
    <source>
        <dbReference type="EMBL" id="TEU30475.1"/>
    </source>
</evidence>
<organism evidence="1 2">
    <name type="scientific">Alkanindiges illinoisensis</name>
    <dbReference type="NCBI Taxonomy" id="197183"/>
    <lineage>
        <taxon>Bacteria</taxon>
        <taxon>Pseudomonadati</taxon>
        <taxon>Pseudomonadota</taxon>
        <taxon>Gammaproteobacteria</taxon>
        <taxon>Moraxellales</taxon>
        <taxon>Moraxellaceae</taxon>
        <taxon>Alkanindiges</taxon>
    </lineage>
</organism>
<evidence type="ECO:0000313" key="2">
    <source>
        <dbReference type="Proteomes" id="UP000297834"/>
    </source>
</evidence>
<proteinExistence type="predicted"/>
<protein>
    <submittedName>
        <fullName evidence="1">Uncharacterized protein</fullName>
    </submittedName>
</protein>
<reference evidence="1 2" key="1">
    <citation type="submission" date="2019-03" db="EMBL/GenBank/DDBJ databases">
        <title>Alkanindiges illinoisensis: a potential pathogenic isolated from ascites of a gastric cancer patient with abdominal metastasis.</title>
        <authorList>
            <person name="Hu X."/>
            <person name="Yang B."/>
            <person name="Yan X."/>
            <person name="Lin L."/>
            <person name="Zhao H."/>
            <person name="Zhou F."/>
            <person name="Su B."/>
            <person name="Chen J."/>
            <person name="Rui Y."/>
            <person name="Wang Q."/>
            <person name="Zheng L."/>
        </authorList>
    </citation>
    <scope>NUCLEOTIDE SEQUENCE [LARGE SCALE GENOMIC DNA]</scope>
    <source>
        <strain evidence="1 2">NFYY 23406</strain>
    </source>
</reference>
<dbReference type="Proteomes" id="UP000297834">
    <property type="component" value="Unassembled WGS sequence"/>
</dbReference>